<feature type="transmembrane region" description="Helical" evidence="6">
    <location>
        <begin position="12"/>
        <end position="35"/>
    </location>
</feature>
<dbReference type="RefSeq" id="WP_189608237.1">
    <property type="nucleotide sequence ID" value="NZ_BMXR01000004.1"/>
</dbReference>
<keyword evidence="6" id="KW-1003">Cell membrane</keyword>
<feature type="transmembrane region" description="Helical" evidence="6">
    <location>
        <begin position="235"/>
        <end position="253"/>
    </location>
</feature>
<proteinExistence type="inferred from homology"/>
<sequence>MEILFYSLSGATVGLIVGITGVGGGALMTPLLLLFGFPPHIAIGTDLWYAAITKSGGMWAHHRKQHVRWDIVLKLAAGSLPASAVTGLILHRFFADAEQYASLLQTALGAMLVVTALVLIFRRRLFQHSNPSQRVPPGRTTLWAIGAVLGVLVTLSSVGAGAIGTAVLMVLFPVLLPKQVVGTDIAHAVPLTFTAGVVHLFLGNVDFALLLALIAGSLPAIYLGTHLSAHLPSRVMHPLLATALLVLGLKYAVF</sequence>
<evidence type="ECO:0000256" key="6">
    <source>
        <dbReference type="RuleBase" id="RU363041"/>
    </source>
</evidence>
<dbReference type="Proteomes" id="UP000626148">
    <property type="component" value="Unassembled WGS sequence"/>
</dbReference>
<dbReference type="GO" id="GO:0005886">
    <property type="term" value="C:plasma membrane"/>
    <property type="evidence" value="ECO:0007669"/>
    <property type="project" value="UniProtKB-SubCell"/>
</dbReference>
<dbReference type="PANTHER" id="PTHR43701">
    <property type="entry name" value="MEMBRANE TRANSPORTER PROTEIN MJ0441-RELATED"/>
    <property type="match status" value="1"/>
</dbReference>
<organism evidence="7 8">
    <name type="scientific">Saccharospirillum salsuginis</name>
    <dbReference type="NCBI Taxonomy" id="418750"/>
    <lineage>
        <taxon>Bacteria</taxon>
        <taxon>Pseudomonadati</taxon>
        <taxon>Pseudomonadota</taxon>
        <taxon>Gammaproteobacteria</taxon>
        <taxon>Oceanospirillales</taxon>
        <taxon>Saccharospirillaceae</taxon>
        <taxon>Saccharospirillum</taxon>
    </lineage>
</organism>
<dbReference type="PANTHER" id="PTHR43701:SF2">
    <property type="entry name" value="MEMBRANE TRANSPORTER PROTEIN YJNA-RELATED"/>
    <property type="match status" value="1"/>
</dbReference>
<comment type="caution">
    <text evidence="7">The sequence shown here is derived from an EMBL/GenBank/DDBJ whole genome shotgun (WGS) entry which is preliminary data.</text>
</comment>
<keyword evidence="5 6" id="KW-0472">Membrane</keyword>
<evidence type="ECO:0000256" key="1">
    <source>
        <dbReference type="ARBA" id="ARBA00004141"/>
    </source>
</evidence>
<dbReference type="AlphaFoldDB" id="A0A918K6R2"/>
<feature type="transmembrane region" description="Helical" evidence="6">
    <location>
        <begin position="72"/>
        <end position="94"/>
    </location>
</feature>
<feature type="transmembrane region" description="Helical" evidence="6">
    <location>
        <begin position="209"/>
        <end position="229"/>
    </location>
</feature>
<name>A0A918K6R2_9GAMM</name>
<evidence type="ECO:0000256" key="3">
    <source>
        <dbReference type="ARBA" id="ARBA00022692"/>
    </source>
</evidence>
<evidence type="ECO:0000256" key="5">
    <source>
        <dbReference type="ARBA" id="ARBA00023136"/>
    </source>
</evidence>
<feature type="transmembrane region" description="Helical" evidence="6">
    <location>
        <begin position="185"/>
        <end position="202"/>
    </location>
</feature>
<gene>
    <name evidence="7" type="ORF">GCM10007392_18260</name>
</gene>
<comment type="similarity">
    <text evidence="2 6">Belongs to the 4-toluene sulfonate uptake permease (TSUP) (TC 2.A.102) family.</text>
</comment>
<feature type="transmembrane region" description="Helical" evidence="6">
    <location>
        <begin position="142"/>
        <end position="173"/>
    </location>
</feature>
<comment type="subcellular location">
    <subcellularLocation>
        <location evidence="6">Cell membrane</location>
        <topology evidence="6">Multi-pass membrane protein</topology>
    </subcellularLocation>
    <subcellularLocation>
        <location evidence="1">Membrane</location>
        <topology evidence="1">Multi-pass membrane protein</topology>
    </subcellularLocation>
</comment>
<protein>
    <recommendedName>
        <fullName evidence="6">Probable membrane transporter protein</fullName>
    </recommendedName>
</protein>
<evidence type="ECO:0000256" key="4">
    <source>
        <dbReference type="ARBA" id="ARBA00022989"/>
    </source>
</evidence>
<keyword evidence="8" id="KW-1185">Reference proteome</keyword>
<keyword evidence="3 6" id="KW-0812">Transmembrane</keyword>
<reference evidence="7" key="2">
    <citation type="submission" date="2020-09" db="EMBL/GenBank/DDBJ databases">
        <authorList>
            <person name="Sun Q."/>
            <person name="Kim S."/>
        </authorList>
    </citation>
    <scope>NUCLEOTIDE SEQUENCE</scope>
    <source>
        <strain evidence="7">KCTC 22169</strain>
    </source>
</reference>
<evidence type="ECO:0000256" key="2">
    <source>
        <dbReference type="ARBA" id="ARBA00009142"/>
    </source>
</evidence>
<evidence type="ECO:0000313" key="8">
    <source>
        <dbReference type="Proteomes" id="UP000626148"/>
    </source>
</evidence>
<dbReference type="EMBL" id="BMXR01000004">
    <property type="protein sequence ID" value="GGX51350.1"/>
    <property type="molecule type" value="Genomic_DNA"/>
</dbReference>
<evidence type="ECO:0000313" key="7">
    <source>
        <dbReference type="EMBL" id="GGX51350.1"/>
    </source>
</evidence>
<dbReference type="InterPro" id="IPR002781">
    <property type="entry name" value="TM_pro_TauE-like"/>
</dbReference>
<dbReference type="InterPro" id="IPR051598">
    <property type="entry name" value="TSUP/Inactive_protease-like"/>
</dbReference>
<dbReference type="Pfam" id="PF01925">
    <property type="entry name" value="TauE"/>
    <property type="match status" value="1"/>
</dbReference>
<reference evidence="7" key="1">
    <citation type="journal article" date="2014" name="Int. J. Syst. Evol. Microbiol.">
        <title>Complete genome sequence of Corynebacterium casei LMG S-19264T (=DSM 44701T), isolated from a smear-ripened cheese.</title>
        <authorList>
            <consortium name="US DOE Joint Genome Institute (JGI-PGF)"/>
            <person name="Walter F."/>
            <person name="Albersmeier A."/>
            <person name="Kalinowski J."/>
            <person name="Ruckert C."/>
        </authorList>
    </citation>
    <scope>NUCLEOTIDE SEQUENCE</scope>
    <source>
        <strain evidence="7">KCTC 22169</strain>
    </source>
</reference>
<feature type="transmembrane region" description="Helical" evidence="6">
    <location>
        <begin position="100"/>
        <end position="121"/>
    </location>
</feature>
<accession>A0A918K6R2</accession>
<keyword evidence="4 6" id="KW-1133">Transmembrane helix</keyword>